<comment type="caution">
    <text evidence="2">The sequence shown here is derived from an EMBL/GenBank/DDBJ whole genome shotgun (WGS) entry which is preliminary data.</text>
</comment>
<feature type="compositionally biased region" description="Basic and acidic residues" evidence="1">
    <location>
        <begin position="1"/>
        <end position="22"/>
    </location>
</feature>
<evidence type="ECO:0000313" key="2">
    <source>
        <dbReference type="EMBL" id="KAK4213978.1"/>
    </source>
</evidence>
<dbReference type="EMBL" id="MU858101">
    <property type="protein sequence ID" value="KAK4213978.1"/>
    <property type="molecule type" value="Genomic_DNA"/>
</dbReference>
<name>A0AAN6Y7A8_9PEZI</name>
<evidence type="ECO:0000313" key="3">
    <source>
        <dbReference type="Proteomes" id="UP001301769"/>
    </source>
</evidence>
<dbReference type="AlphaFoldDB" id="A0AAN6Y7A8"/>
<proteinExistence type="predicted"/>
<protein>
    <submittedName>
        <fullName evidence="2">Uncharacterized protein</fullName>
    </submittedName>
</protein>
<organism evidence="2 3">
    <name type="scientific">Rhypophila decipiens</name>
    <dbReference type="NCBI Taxonomy" id="261697"/>
    <lineage>
        <taxon>Eukaryota</taxon>
        <taxon>Fungi</taxon>
        <taxon>Dikarya</taxon>
        <taxon>Ascomycota</taxon>
        <taxon>Pezizomycotina</taxon>
        <taxon>Sordariomycetes</taxon>
        <taxon>Sordariomycetidae</taxon>
        <taxon>Sordariales</taxon>
        <taxon>Naviculisporaceae</taxon>
        <taxon>Rhypophila</taxon>
    </lineage>
</organism>
<accession>A0AAN6Y7A8</accession>
<sequence>MSGQQDHEKAKGKAAKRREAQEKPAGPRLSAEAASFDPSKAHPQANTFTPGRRPSSAPGQASGGPADFTPGRVPRRLVDFTPAPGQLTPGQHHQLGFSPYPHGLALQAPFYPVESPGYPMGPLEPIPLGDEEPNYNLHGREIAPGLTVGYAAVSPEQMQAWVKGKTHAAAITIIDGRVDDNEPILGNTTNRLKHQSQPCETPQPNFLSIVIRKSTVVLTYKLKDICDFIDRYYTDPPSLAEQQEAARGFDEDDDEIFLGPELLGKKGKDLENYKARHMRPASVVMIHGGQTPGTRYEPTFIGIAYLMRKWRLGVKETLDRARRFDDKWAADPLSLTDMQIEGLEVWNKVEYDIWDRAHEFKPPYEEYVARHNAAQEKPNQHDLPASG</sequence>
<reference evidence="2" key="1">
    <citation type="journal article" date="2023" name="Mol. Phylogenet. Evol.">
        <title>Genome-scale phylogeny and comparative genomics of the fungal order Sordariales.</title>
        <authorList>
            <person name="Hensen N."/>
            <person name="Bonometti L."/>
            <person name="Westerberg I."/>
            <person name="Brannstrom I.O."/>
            <person name="Guillou S."/>
            <person name="Cros-Aarteil S."/>
            <person name="Calhoun S."/>
            <person name="Haridas S."/>
            <person name="Kuo A."/>
            <person name="Mondo S."/>
            <person name="Pangilinan J."/>
            <person name="Riley R."/>
            <person name="LaButti K."/>
            <person name="Andreopoulos B."/>
            <person name="Lipzen A."/>
            <person name="Chen C."/>
            <person name="Yan M."/>
            <person name="Daum C."/>
            <person name="Ng V."/>
            <person name="Clum A."/>
            <person name="Steindorff A."/>
            <person name="Ohm R.A."/>
            <person name="Martin F."/>
            <person name="Silar P."/>
            <person name="Natvig D.O."/>
            <person name="Lalanne C."/>
            <person name="Gautier V."/>
            <person name="Ament-Velasquez S.L."/>
            <person name="Kruys A."/>
            <person name="Hutchinson M.I."/>
            <person name="Powell A.J."/>
            <person name="Barry K."/>
            <person name="Miller A.N."/>
            <person name="Grigoriev I.V."/>
            <person name="Debuchy R."/>
            <person name="Gladieux P."/>
            <person name="Hiltunen Thoren M."/>
            <person name="Johannesson H."/>
        </authorList>
    </citation>
    <scope>NUCLEOTIDE SEQUENCE</scope>
    <source>
        <strain evidence="2">PSN293</strain>
    </source>
</reference>
<gene>
    <name evidence="2" type="ORF">QBC37DRAFT_373499</name>
</gene>
<dbReference type="Proteomes" id="UP001301769">
    <property type="component" value="Unassembled WGS sequence"/>
</dbReference>
<evidence type="ECO:0000256" key="1">
    <source>
        <dbReference type="SAM" id="MobiDB-lite"/>
    </source>
</evidence>
<keyword evidence="3" id="KW-1185">Reference proteome</keyword>
<feature type="region of interest" description="Disordered" evidence="1">
    <location>
        <begin position="1"/>
        <end position="94"/>
    </location>
</feature>
<reference evidence="2" key="2">
    <citation type="submission" date="2023-05" db="EMBL/GenBank/DDBJ databases">
        <authorList>
            <consortium name="Lawrence Berkeley National Laboratory"/>
            <person name="Steindorff A."/>
            <person name="Hensen N."/>
            <person name="Bonometti L."/>
            <person name="Westerberg I."/>
            <person name="Brannstrom I.O."/>
            <person name="Guillou S."/>
            <person name="Cros-Aarteil S."/>
            <person name="Calhoun S."/>
            <person name="Haridas S."/>
            <person name="Kuo A."/>
            <person name="Mondo S."/>
            <person name="Pangilinan J."/>
            <person name="Riley R."/>
            <person name="Labutti K."/>
            <person name="Andreopoulos B."/>
            <person name="Lipzen A."/>
            <person name="Chen C."/>
            <person name="Yanf M."/>
            <person name="Daum C."/>
            <person name="Ng V."/>
            <person name="Clum A."/>
            <person name="Ohm R."/>
            <person name="Martin F."/>
            <person name="Silar P."/>
            <person name="Natvig D."/>
            <person name="Lalanne C."/>
            <person name="Gautier V."/>
            <person name="Ament-Velasquez S.L."/>
            <person name="Kruys A."/>
            <person name="Hutchinson M.I."/>
            <person name="Powell A.J."/>
            <person name="Barry K."/>
            <person name="Miller A.N."/>
            <person name="Grigoriev I.V."/>
            <person name="Debuchy R."/>
            <person name="Gladieux P."/>
            <person name="Thoren M.H."/>
            <person name="Johannesson H."/>
        </authorList>
    </citation>
    <scope>NUCLEOTIDE SEQUENCE</scope>
    <source>
        <strain evidence="2">PSN293</strain>
    </source>
</reference>